<sequence>MIFDALATGLVLGWLSPEVLVSGSSGYIAAHIVQQLLQAGYQVRGTVRSLKNENKIGPLKKLGEEVENRLELVEADLMNGEC</sequence>
<organism evidence="4 5">
    <name type="scientific">Holothuria leucospilota</name>
    <name type="common">Black long sea cucumber</name>
    <name type="synonym">Mertensiothuria leucospilota</name>
    <dbReference type="NCBI Taxonomy" id="206669"/>
    <lineage>
        <taxon>Eukaryota</taxon>
        <taxon>Metazoa</taxon>
        <taxon>Echinodermata</taxon>
        <taxon>Eleutherozoa</taxon>
        <taxon>Echinozoa</taxon>
        <taxon>Holothuroidea</taxon>
        <taxon>Aspidochirotacea</taxon>
        <taxon>Aspidochirotida</taxon>
        <taxon>Holothuriidae</taxon>
        <taxon>Holothuria</taxon>
    </lineage>
</organism>
<reference evidence="4" key="1">
    <citation type="submission" date="2021-10" db="EMBL/GenBank/DDBJ databases">
        <title>Tropical sea cucumber genome reveals ecological adaptation and Cuvierian tubules defense mechanism.</title>
        <authorList>
            <person name="Chen T."/>
        </authorList>
    </citation>
    <scope>NUCLEOTIDE SEQUENCE</scope>
    <source>
        <strain evidence="4">Nanhai2018</strain>
        <tissue evidence="4">Muscle</tissue>
    </source>
</reference>
<dbReference type="Gene3D" id="3.40.50.720">
    <property type="entry name" value="NAD(P)-binding Rossmann-like Domain"/>
    <property type="match status" value="1"/>
</dbReference>
<keyword evidence="5" id="KW-1185">Reference proteome</keyword>
<evidence type="ECO:0000256" key="2">
    <source>
        <dbReference type="SAM" id="SignalP"/>
    </source>
</evidence>
<feature type="chain" id="PRO_5040196082" evidence="2">
    <location>
        <begin position="22"/>
        <end position="82"/>
    </location>
</feature>
<dbReference type="OrthoDB" id="2735536at2759"/>
<gene>
    <name evidence="4" type="ORF">HOLleu_27824</name>
</gene>
<evidence type="ECO:0000313" key="4">
    <source>
        <dbReference type="EMBL" id="KAJ8031178.1"/>
    </source>
</evidence>
<comment type="caution">
    <text evidence="4">The sequence shown here is derived from an EMBL/GenBank/DDBJ whole genome shotgun (WGS) entry which is preliminary data.</text>
</comment>
<keyword evidence="1" id="KW-0560">Oxidoreductase</keyword>
<protein>
    <submittedName>
        <fullName evidence="4">Tetraketide alpha-pyrone reductase 1</fullName>
    </submittedName>
</protein>
<dbReference type="InterPro" id="IPR036291">
    <property type="entry name" value="NAD(P)-bd_dom_sf"/>
</dbReference>
<dbReference type="Proteomes" id="UP001152320">
    <property type="component" value="Chromosome 13"/>
</dbReference>
<proteinExistence type="predicted"/>
<feature type="domain" description="NAD(P)-binding" evidence="3">
    <location>
        <begin position="20"/>
        <end position="80"/>
    </location>
</feature>
<accession>A0A9Q1BR48</accession>
<dbReference type="SUPFAM" id="SSF51735">
    <property type="entry name" value="NAD(P)-binding Rossmann-fold domains"/>
    <property type="match status" value="1"/>
</dbReference>
<dbReference type="PANTHER" id="PTHR10366">
    <property type="entry name" value="NAD DEPENDENT EPIMERASE/DEHYDRATASE"/>
    <property type="match status" value="1"/>
</dbReference>
<name>A0A9Q1BR48_HOLLE</name>
<dbReference type="EMBL" id="JAIZAY010000013">
    <property type="protein sequence ID" value="KAJ8031178.1"/>
    <property type="molecule type" value="Genomic_DNA"/>
</dbReference>
<dbReference type="InterPro" id="IPR050425">
    <property type="entry name" value="NAD(P)_dehydrat-like"/>
</dbReference>
<dbReference type="PANTHER" id="PTHR10366:SF564">
    <property type="entry name" value="STEROL-4-ALPHA-CARBOXYLATE 3-DEHYDROGENASE, DECARBOXYLATING"/>
    <property type="match status" value="1"/>
</dbReference>
<dbReference type="GO" id="GO:0016616">
    <property type="term" value="F:oxidoreductase activity, acting on the CH-OH group of donors, NAD or NADP as acceptor"/>
    <property type="evidence" value="ECO:0007669"/>
    <property type="project" value="TreeGrafter"/>
</dbReference>
<evidence type="ECO:0000259" key="3">
    <source>
        <dbReference type="Pfam" id="PF16363"/>
    </source>
</evidence>
<feature type="signal peptide" evidence="2">
    <location>
        <begin position="1"/>
        <end position="21"/>
    </location>
</feature>
<keyword evidence="2" id="KW-0732">Signal</keyword>
<dbReference type="InterPro" id="IPR016040">
    <property type="entry name" value="NAD(P)-bd_dom"/>
</dbReference>
<evidence type="ECO:0000256" key="1">
    <source>
        <dbReference type="ARBA" id="ARBA00023002"/>
    </source>
</evidence>
<evidence type="ECO:0000313" key="5">
    <source>
        <dbReference type="Proteomes" id="UP001152320"/>
    </source>
</evidence>
<dbReference type="Pfam" id="PF16363">
    <property type="entry name" value="GDP_Man_Dehyd"/>
    <property type="match status" value="1"/>
</dbReference>
<dbReference type="AlphaFoldDB" id="A0A9Q1BR48"/>